<organism evidence="1 2">
    <name type="scientific">Pseudonocardia eucalypti</name>
    <dbReference type="NCBI Taxonomy" id="648755"/>
    <lineage>
        <taxon>Bacteria</taxon>
        <taxon>Bacillati</taxon>
        <taxon>Actinomycetota</taxon>
        <taxon>Actinomycetes</taxon>
        <taxon>Pseudonocardiales</taxon>
        <taxon>Pseudonocardiaceae</taxon>
        <taxon>Pseudonocardia</taxon>
    </lineage>
</organism>
<proteinExistence type="predicted"/>
<sequence>MVRAARVVDRLRRQGHQARLEAHRDDPDCAAHAEGELRACLANHQAHRCRGLRRALIVVPVEGTEVLVAVSWVRMRDRRSAAELRRLLVWPGAGSVVELSREIGRYRGVRFDAAASVSAVDGDTVISVRARPVSGAAGARLAGVIARAALG</sequence>
<protein>
    <submittedName>
        <fullName evidence="1">Uncharacterized protein</fullName>
    </submittedName>
</protein>
<evidence type="ECO:0000313" key="1">
    <source>
        <dbReference type="EMBL" id="GAA5155287.1"/>
    </source>
</evidence>
<dbReference type="Proteomes" id="UP001428817">
    <property type="component" value="Unassembled WGS sequence"/>
</dbReference>
<gene>
    <name evidence="1" type="ORF">GCM10023321_28320</name>
</gene>
<dbReference type="EMBL" id="BAABJP010000010">
    <property type="protein sequence ID" value="GAA5155287.1"/>
    <property type="molecule type" value="Genomic_DNA"/>
</dbReference>
<name>A0ABP9Q1I9_9PSEU</name>
<comment type="caution">
    <text evidence="1">The sequence shown here is derived from an EMBL/GenBank/DDBJ whole genome shotgun (WGS) entry which is preliminary data.</text>
</comment>
<evidence type="ECO:0000313" key="2">
    <source>
        <dbReference type="Proteomes" id="UP001428817"/>
    </source>
</evidence>
<reference evidence="2" key="1">
    <citation type="journal article" date="2019" name="Int. J. Syst. Evol. Microbiol.">
        <title>The Global Catalogue of Microorganisms (GCM) 10K type strain sequencing project: providing services to taxonomists for standard genome sequencing and annotation.</title>
        <authorList>
            <consortium name="The Broad Institute Genomics Platform"/>
            <consortium name="The Broad Institute Genome Sequencing Center for Infectious Disease"/>
            <person name="Wu L."/>
            <person name="Ma J."/>
        </authorList>
    </citation>
    <scope>NUCLEOTIDE SEQUENCE [LARGE SCALE GENOMIC DNA]</scope>
    <source>
        <strain evidence="2">JCM 18303</strain>
    </source>
</reference>
<keyword evidence="2" id="KW-1185">Reference proteome</keyword>
<accession>A0ABP9Q1I9</accession>
<dbReference type="RefSeq" id="WP_185063903.1">
    <property type="nucleotide sequence ID" value="NZ_BAABJP010000010.1"/>
</dbReference>